<accession>A0A5E4XBA6</accession>
<keyword evidence="4" id="KW-0378">Hydrolase</keyword>
<feature type="region of interest" description="Disordered" evidence="2">
    <location>
        <begin position="1499"/>
        <end position="1611"/>
    </location>
</feature>
<evidence type="ECO:0000256" key="1">
    <source>
        <dbReference type="ARBA" id="ARBA00022737"/>
    </source>
</evidence>
<dbReference type="Gene3D" id="2.180.10.10">
    <property type="entry name" value="RHS repeat-associated core"/>
    <property type="match status" value="2"/>
</dbReference>
<keyword evidence="5" id="KW-1185">Reference proteome</keyword>
<sequence length="1698" mass="187152">MDNTLSESAPSFFTQANNFVSAAAGGVDPRTGLFNFNLALGTLNGNRDLGPALPIQLSYSPLLGLLVPDNVANKGFGKGVNIGLTSYDDGSNSLLSLSTGEQIKIGKAETVVQQLNQYKLKNFRFEKYDDQTNPDPVYGDCYKVIHKSGRIEILSGPQKSSKVKVPTNLLTPAGHGLILDWDFSFDPPKLKAVKDDINTLLKIDYSDTKAVIHFFPDASKEAYDVELWFTGVQLTKVRNLALGQDAPLDWDLEYDEVSSLWGSWLTKITSPGGMLEEAFYYKDGRGSHFPDSAKLPVLPSVYQFLRNAGPMRETPATQFRYDYSDNNFLGYGSGLDWRSDQDNLYGVLADYSYSSMETYRCGGKIIQTRRTYNSFHLMTDQSTVCDRTVTGTQTAYGVIDGQPFEKQPAYFQLPIKTTASWSDGLSWGNDFRITKQETGYRWDDWGNLLHQDTRMIMDGGTIQEGCASEWVYYDENGEDGCPASPSGMQCFVKSVTTTPASSDYADSPTRQRLYRYGPITPAGNGIHLFVRKIWASSSNIYGPSASASASASSAGDTRLLAEQTFTYASSASDAGRLTSRTLTHHSDKDAAGAYSQTERFDTGDDPDHPGNLIKTVTFTTYDNHNRVTCSYSSYFTGRVWKDIDAKGRVTTYDYDGLGRVTAVTQNPGSQYENITTYQYELRDGFDESFLITTTDARNNKARQGRDGLGRLLYTDVSDIDNQTGDGAWFRTLTQTYNELGGVVSAAEFDYTNGTQAASLRSAFQYDNWLQLSNTTQTYGDVPAHEVTRFDPITLTGRTYFMGGATTTGSGTRSLNFGRAPVKQERYAAADSTSPYSARSMAYDGLNRLRSLTDELGRTTTYAYDDWDRLNNVTLPDNTTVSYRYRQESADTRAVEVRANDKLLGTRQFDGLGRLTEATVGGRQWRHIYATDADDDPSQTTAPDGSQRFYSYVAELDDALSSVTPAAETSALDTVPFQRFAYDPPSGLMTAAMTEATRIDYTPYPSGRLKEQALDIDGTSRKMSYAAYSIAGALQTYVHVDGARRNIIRDTNGRIKTVADETVKVDDLIYDGLDRLRGWTVYDLTGTHTVQTSIDMIDDFMRETQRTIKDSRDGLTWQIQQQWNALDQITARKTLRNGSLYRNETFGYDVRNRLTLWSCSGDGAACDRYGNVMASQSFGFDPFNNITSAVTVFTDGTQNSAAFTYDDSLDPCKLTRITNTHSSYPAVADIKYDQGGRIVDDGMGLQLDYDWLGRLGHALDVNTGRRTTYGYDAFDRLSVRRTPDNEQETTRAYYDGSQLVNLEQSQRRTRLFPAVAGVHAQLTSSMTPGDGDGVWLLATDSTGSVLSASSGQAGDERRYGPYGQEAVSGRDPVSVLGYNNEWRDPVLGGYVLGNGYRLFLPDLGRFAAPDAYGYSPFGAGGLNSYAYCAGDPINYADPTGHSLWSTLFFMIGSLVVPGVAGAVFGLMALTDIAEILIWGEGAAEASATGRGLAAGRTFAAAGGSAPSDAGTNIPRISVTDVSSETDTVPASLSRSDLSRVSGGSSDWPGTSPFDRNDPVRQGGTSRDQIQANLAQLGKKRRNSPNDSIPRDTEKPGPSQVPKHGGWRVIDNGVREQEIQPDARREYEEWRDHINQTGEHPISAGKSIGRQYEVRSLRENKKLRAKGWTHEMDIAQGQRVFMQIHKKEKLVVVKQIGGHL</sequence>
<dbReference type="InterPro" id="IPR006530">
    <property type="entry name" value="YD"/>
</dbReference>
<evidence type="ECO:0000259" key="3">
    <source>
        <dbReference type="Pfam" id="PF25023"/>
    </source>
</evidence>
<dbReference type="GO" id="GO:0016787">
    <property type="term" value="F:hydrolase activity"/>
    <property type="evidence" value="ECO:0007669"/>
    <property type="project" value="UniProtKB-KW"/>
</dbReference>
<dbReference type="EC" id="3.1.-.-" evidence="4"/>
<name>A0A5E4XBA6_9BURK</name>
<evidence type="ECO:0000313" key="4">
    <source>
        <dbReference type="EMBL" id="VVE33634.1"/>
    </source>
</evidence>
<dbReference type="InterPro" id="IPR031325">
    <property type="entry name" value="RHS_repeat"/>
</dbReference>
<dbReference type="NCBIfam" id="TIGR01643">
    <property type="entry name" value="YD_repeat_2x"/>
    <property type="match status" value="2"/>
</dbReference>
<feature type="region of interest" description="Disordered" evidence="2">
    <location>
        <begin position="587"/>
        <end position="608"/>
    </location>
</feature>
<dbReference type="NCBIfam" id="TIGR03696">
    <property type="entry name" value="Rhs_assc_core"/>
    <property type="match status" value="1"/>
</dbReference>
<dbReference type="InterPro" id="IPR056823">
    <property type="entry name" value="TEN-like_YD-shell"/>
</dbReference>
<feature type="compositionally biased region" description="Polar residues" evidence="2">
    <location>
        <begin position="1561"/>
        <end position="1572"/>
    </location>
</feature>
<feature type="compositionally biased region" description="Basic and acidic residues" evidence="2">
    <location>
        <begin position="598"/>
        <end position="608"/>
    </location>
</feature>
<evidence type="ECO:0000313" key="5">
    <source>
        <dbReference type="Proteomes" id="UP000343317"/>
    </source>
</evidence>
<dbReference type="InterPro" id="IPR050708">
    <property type="entry name" value="T6SS_VgrG/RHS"/>
</dbReference>
<dbReference type="Pfam" id="PF25023">
    <property type="entry name" value="TEN_YD-shell"/>
    <property type="match status" value="1"/>
</dbReference>
<feature type="compositionally biased region" description="Low complexity" evidence="2">
    <location>
        <begin position="1499"/>
        <end position="1509"/>
    </location>
</feature>
<dbReference type="EMBL" id="CABPSM010000012">
    <property type="protein sequence ID" value="VVE33634.1"/>
    <property type="molecule type" value="Genomic_DNA"/>
</dbReference>
<protein>
    <submittedName>
        <fullName evidence="4">tRNA3(Ser)-specific nuclease WapA</fullName>
        <ecNumber evidence="4">3.1.-.-</ecNumber>
    </submittedName>
</protein>
<proteinExistence type="predicted"/>
<dbReference type="RefSeq" id="WP_174995783.1">
    <property type="nucleotide sequence ID" value="NZ_CABPSM010000012.1"/>
</dbReference>
<dbReference type="Proteomes" id="UP000343317">
    <property type="component" value="Unassembled WGS sequence"/>
</dbReference>
<feature type="domain" description="Teneurin-like YD-shell" evidence="3">
    <location>
        <begin position="1089"/>
        <end position="1414"/>
    </location>
</feature>
<organism evidence="4 5">
    <name type="scientific">Pandoraea horticolens</name>
    <dbReference type="NCBI Taxonomy" id="2508298"/>
    <lineage>
        <taxon>Bacteria</taxon>
        <taxon>Pseudomonadati</taxon>
        <taxon>Pseudomonadota</taxon>
        <taxon>Betaproteobacteria</taxon>
        <taxon>Burkholderiales</taxon>
        <taxon>Burkholderiaceae</taxon>
        <taxon>Pandoraea</taxon>
    </lineage>
</organism>
<keyword evidence="1" id="KW-0677">Repeat</keyword>
<dbReference type="Pfam" id="PF05593">
    <property type="entry name" value="RHS_repeat"/>
    <property type="match status" value="2"/>
</dbReference>
<evidence type="ECO:0000256" key="2">
    <source>
        <dbReference type="SAM" id="MobiDB-lite"/>
    </source>
</evidence>
<gene>
    <name evidence="4" type="primary">wapA_1</name>
    <name evidence="4" type="ORF">PHO31112_03764</name>
</gene>
<dbReference type="InterPro" id="IPR022385">
    <property type="entry name" value="Rhs_assc_core"/>
</dbReference>
<dbReference type="PANTHER" id="PTHR32305:SF15">
    <property type="entry name" value="PROTEIN RHSA-RELATED"/>
    <property type="match status" value="1"/>
</dbReference>
<reference evidence="4 5" key="1">
    <citation type="submission" date="2019-08" db="EMBL/GenBank/DDBJ databases">
        <authorList>
            <person name="Peeters C."/>
        </authorList>
    </citation>
    <scope>NUCLEOTIDE SEQUENCE [LARGE SCALE GENOMIC DNA]</scope>
    <source>
        <strain evidence="4 5">LMG 31112</strain>
    </source>
</reference>
<feature type="compositionally biased region" description="Polar residues" evidence="2">
    <location>
        <begin position="1518"/>
        <end position="1534"/>
    </location>
</feature>
<dbReference type="PANTHER" id="PTHR32305">
    <property type="match status" value="1"/>
</dbReference>